<dbReference type="InterPro" id="IPR021727">
    <property type="entry name" value="DUF3299"/>
</dbReference>
<dbReference type="Pfam" id="PF11736">
    <property type="entry name" value="DUF3299"/>
    <property type="match status" value="1"/>
</dbReference>
<proteinExistence type="predicted"/>
<reference evidence="1" key="1">
    <citation type="submission" date="2022-07" db="EMBL/GenBank/DDBJ databases">
        <title>Alkalimarinus sp. nov., isolated from gut of a Alitta virens.</title>
        <authorList>
            <person name="Yang A.I."/>
            <person name="Shin N.-R."/>
        </authorList>
    </citation>
    <scope>NUCLEOTIDE SEQUENCE</scope>
    <source>
        <strain evidence="1">FA028</strain>
    </source>
</reference>
<evidence type="ECO:0000313" key="1">
    <source>
        <dbReference type="EMBL" id="UZW73767.1"/>
    </source>
</evidence>
<keyword evidence="2" id="KW-1185">Reference proteome</keyword>
<gene>
    <name evidence="1" type="ORF">NNL22_12045</name>
</gene>
<dbReference type="KEGG" id="asem:NNL22_12045"/>
<dbReference type="RefSeq" id="WP_251809908.1">
    <property type="nucleotide sequence ID" value="NZ_CP101527.1"/>
</dbReference>
<organism evidence="1 2">
    <name type="scientific">Alkalimarinus sediminis</name>
    <dbReference type="NCBI Taxonomy" id="1632866"/>
    <lineage>
        <taxon>Bacteria</taxon>
        <taxon>Pseudomonadati</taxon>
        <taxon>Pseudomonadota</taxon>
        <taxon>Gammaproteobacteria</taxon>
        <taxon>Alteromonadales</taxon>
        <taxon>Alteromonadaceae</taxon>
        <taxon>Alkalimarinus</taxon>
    </lineage>
</organism>
<sequence>MHMKITYPLHQIYKSLLLAILLMPISAVYGDAVKTLGWDDLIPDDAIEELKKIAATPINHNGDVMEQQMSPLLSAVKPELDGLKVRLPGFMVPLGGDENKVTEFLLVPYFGACMHTPPPPVNQIVYVNYPKGVHPDMLYDPIWIEGPLNVGEVESELAVSGYSMKAVNVSIYTEPSE</sequence>
<dbReference type="Proteomes" id="UP001164472">
    <property type="component" value="Chromosome"/>
</dbReference>
<accession>A0A9E8HI42</accession>
<evidence type="ECO:0000313" key="2">
    <source>
        <dbReference type="Proteomes" id="UP001164472"/>
    </source>
</evidence>
<dbReference type="Gene3D" id="2.40.50.870">
    <property type="entry name" value="Protein of unknown function (DUF3299)"/>
    <property type="match status" value="1"/>
</dbReference>
<dbReference type="EMBL" id="CP101527">
    <property type="protein sequence ID" value="UZW73767.1"/>
    <property type="molecule type" value="Genomic_DNA"/>
</dbReference>
<dbReference type="AlphaFoldDB" id="A0A9E8HI42"/>
<protein>
    <submittedName>
        <fullName evidence="1">DUF3299 domain-containing protein</fullName>
    </submittedName>
</protein>
<name>A0A9E8HI42_9ALTE</name>